<feature type="compositionally biased region" description="Low complexity" evidence="1">
    <location>
        <begin position="122"/>
        <end position="133"/>
    </location>
</feature>
<dbReference type="InParanoid" id="A0A078B158"/>
<protein>
    <submittedName>
        <fullName evidence="2">Uncharacterized protein</fullName>
    </submittedName>
</protein>
<dbReference type="AlphaFoldDB" id="A0A078B158"/>
<keyword evidence="3" id="KW-1185">Reference proteome</keyword>
<feature type="region of interest" description="Disordered" evidence="1">
    <location>
        <begin position="119"/>
        <end position="140"/>
    </location>
</feature>
<sequence length="516" mass="60829">MQTLDHIDEDKVTWAEFMNWLSKEGTIRNIANDQRLYAFTITRIEEEQEYLMRQMQVQKLASLNVEDNFNFVLLVYENREVVLASQNDLNHKVFQFKFSSRYQKPKRISEYPLYKQRKMRPQSAANYSQSNQSRRIGNMNPARRRFQQIQESNMKIEIQNLENDLVELKSTSSRNVGLNSKTSLNRDDLKEGKINMYHTMDTTNHDQSLISPNKNSEMMNMTIGFNSSGQKSEEELSVSTQSKYIIQNLNYCRNNRRKAYDYNISRKAKKIRPYQVLGITDTTQENDEIRELLKMQEQNQIDKGKKNLYFHTFGIDDRLFTPKLEQNKNKRNFQGLMKVMENIIEESDTKLNNMKILKKYRNSMLQPPQYQINASTITISNNEESIDHNSIALQKFQSAANRNQLSISKEQSFISNAKILALSQKKSVDVNQLTKHLSLHFKQNLDKKQQQQQQSNDQTRNERFSSLNARQRSKQFHKLRGQQQTIKLSIQNYLQQLKEIRQLIRVASRYRISGPG</sequence>
<gene>
    <name evidence="2" type="primary">Contig13374.g14269</name>
    <name evidence="2" type="ORF">STYLEM_15942</name>
</gene>
<dbReference type="EMBL" id="CCKQ01015030">
    <property type="protein sequence ID" value="CDW86843.1"/>
    <property type="molecule type" value="Genomic_DNA"/>
</dbReference>
<accession>A0A078B158</accession>
<evidence type="ECO:0000313" key="2">
    <source>
        <dbReference type="EMBL" id="CDW86843.1"/>
    </source>
</evidence>
<dbReference type="Proteomes" id="UP000039865">
    <property type="component" value="Unassembled WGS sequence"/>
</dbReference>
<reference evidence="2 3" key="1">
    <citation type="submission" date="2014-06" db="EMBL/GenBank/DDBJ databases">
        <authorList>
            <person name="Swart Estienne"/>
        </authorList>
    </citation>
    <scope>NUCLEOTIDE SEQUENCE [LARGE SCALE GENOMIC DNA]</scope>
    <source>
        <strain evidence="2 3">130c</strain>
    </source>
</reference>
<evidence type="ECO:0000256" key="1">
    <source>
        <dbReference type="SAM" id="MobiDB-lite"/>
    </source>
</evidence>
<evidence type="ECO:0000313" key="3">
    <source>
        <dbReference type="Proteomes" id="UP000039865"/>
    </source>
</evidence>
<organism evidence="2 3">
    <name type="scientific">Stylonychia lemnae</name>
    <name type="common">Ciliate</name>
    <dbReference type="NCBI Taxonomy" id="5949"/>
    <lineage>
        <taxon>Eukaryota</taxon>
        <taxon>Sar</taxon>
        <taxon>Alveolata</taxon>
        <taxon>Ciliophora</taxon>
        <taxon>Intramacronucleata</taxon>
        <taxon>Spirotrichea</taxon>
        <taxon>Stichotrichia</taxon>
        <taxon>Sporadotrichida</taxon>
        <taxon>Oxytrichidae</taxon>
        <taxon>Stylonychinae</taxon>
        <taxon>Stylonychia</taxon>
    </lineage>
</organism>
<proteinExistence type="predicted"/>
<name>A0A078B158_STYLE</name>